<dbReference type="InterPro" id="IPR001734">
    <property type="entry name" value="Na/solute_symporter"/>
</dbReference>
<evidence type="ECO:0000256" key="9">
    <source>
        <dbReference type="ARBA" id="ARBA00023065"/>
    </source>
</evidence>
<evidence type="ECO:0000256" key="14">
    <source>
        <dbReference type="SAM" id="Phobius"/>
    </source>
</evidence>
<reference evidence="15 16" key="1">
    <citation type="submission" date="2022-11" db="EMBL/GenBank/DDBJ databases">
        <title>Host association and intracellularity evolved multiple times independently in the Rickettsiales.</title>
        <authorList>
            <person name="Castelli M."/>
            <person name="Nardi T."/>
            <person name="Gammuto L."/>
            <person name="Bellinzona G."/>
            <person name="Sabaneyeva E."/>
            <person name="Potekhin A."/>
            <person name="Serra V."/>
            <person name="Petroni G."/>
            <person name="Sassera D."/>
        </authorList>
    </citation>
    <scope>NUCLEOTIDE SEQUENCE [LARGE SCALE GENOMIC DNA]</scope>
    <source>
        <strain evidence="15 16">NDG2</strain>
    </source>
</reference>
<dbReference type="Pfam" id="PF00474">
    <property type="entry name" value="SSF"/>
    <property type="match status" value="1"/>
</dbReference>
<evidence type="ECO:0000256" key="7">
    <source>
        <dbReference type="ARBA" id="ARBA00022989"/>
    </source>
</evidence>
<dbReference type="Gene3D" id="1.20.1730.10">
    <property type="entry name" value="Sodium/glucose cotransporter"/>
    <property type="match status" value="1"/>
</dbReference>
<keyword evidence="3" id="KW-0813">Transport</keyword>
<evidence type="ECO:0000256" key="8">
    <source>
        <dbReference type="ARBA" id="ARBA00023053"/>
    </source>
</evidence>
<feature type="transmembrane region" description="Helical" evidence="14">
    <location>
        <begin position="6"/>
        <end position="27"/>
    </location>
</feature>
<keyword evidence="5 14" id="KW-0812">Transmembrane</keyword>
<keyword evidence="7 14" id="KW-1133">Transmembrane helix</keyword>
<dbReference type="PANTHER" id="PTHR48086">
    <property type="entry name" value="SODIUM/PROLINE SYMPORTER-RELATED"/>
    <property type="match status" value="1"/>
</dbReference>
<comment type="catalytic activity">
    <reaction evidence="12">
        <text>L-proline(in) + Na(+)(in) = L-proline(out) + Na(+)(out)</text>
        <dbReference type="Rhea" id="RHEA:28967"/>
        <dbReference type="ChEBI" id="CHEBI:29101"/>
        <dbReference type="ChEBI" id="CHEBI:60039"/>
    </reaction>
</comment>
<keyword evidence="16" id="KW-1185">Reference proteome</keyword>
<feature type="transmembrane region" description="Helical" evidence="14">
    <location>
        <begin position="48"/>
        <end position="69"/>
    </location>
</feature>
<dbReference type="Proteomes" id="UP001327219">
    <property type="component" value="Chromosome"/>
</dbReference>
<feature type="transmembrane region" description="Helical" evidence="14">
    <location>
        <begin position="185"/>
        <end position="208"/>
    </location>
</feature>
<keyword evidence="8" id="KW-0915">Sodium</keyword>
<evidence type="ECO:0000313" key="15">
    <source>
        <dbReference type="EMBL" id="WPX96789.1"/>
    </source>
</evidence>
<evidence type="ECO:0000256" key="1">
    <source>
        <dbReference type="ARBA" id="ARBA00004651"/>
    </source>
</evidence>
<evidence type="ECO:0000256" key="2">
    <source>
        <dbReference type="ARBA" id="ARBA00006434"/>
    </source>
</evidence>
<feature type="transmembrane region" description="Helical" evidence="14">
    <location>
        <begin position="348"/>
        <end position="370"/>
    </location>
</feature>
<evidence type="ECO:0000313" key="16">
    <source>
        <dbReference type="Proteomes" id="UP001327219"/>
    </source>
</evidence>
<dbReference type="PROSITE" id="PS50283">
    <property type="entry name" value="NA_SOLUT_SYMP_3"/>
    <property type="match status" value="1"/>
</dbReference>
<dbReference type="EMBL" id="CP110820">
    <property type="protein sequence ID" value="WPX96789.1"/>
    <property type="molecule type" value="Genomic_DNA"/>
</dbReference>
<accession>A0ABZ0UKY2</accession>
<keyword evidence="11" id="KW-0739">Sodium transport</keyword>
<dbReference type="InterPro" id="IPR050277">
    <property type="entry name" value="Sodium:Solute_Symporter"/>
</dbReference>
<evidence type="ECO:0000256" key="12">
    <source>
        <dbReference type="ARBA" id="ARBA00033708"/>
    </source>
</evidence>
<sequence length="465" mass="52126">MPLDVHPLDAIVFVFITTLTLVYTIYLCRKHRENELVDYLLFGRKLTLPLFVTTLVTTWYGDVFGITQIAFKKGIYAVMVYGVGFYLAAVVFMCFFVVKARGMSAFSIPDIIEKTYGKIAAKIVSVMVMVRVLPVSYTIGIGLLLKQLFGWDMDVAMLSGLLFCIGYIGVRGFSGIVYSDAIQFVLMFVSVIMVVVFSFIEYGGFGYLSENLDPSYFSIHGGENLSELLVWFFIAVIATFMSPVFYQRCFAAKSTQVAKYGIFISIICWMFFDFCTITGSMYAKAMTSEAAPHEAYFNYAMNMLPIGFRGVFLSGIAATILSTLDSFLFICSATLVYDLLGPKYTLNYVFKIGALVLIGGVTFFLASHFIDSIDKFYIMMKGYFGVTLAIPLMLTILFGRIANEVQFLSVIVLTILGMLVNDFILDMPVVRSFYVGSMVSLVGFFIFYVINLYCARHKIIGRMAK</sequence>
<organism evidence="15 16">
    <name type="scientific">Candidatus Bandiella euplotis</name>
    <dbReference type="NCBI Taxonomy" id="1664265"/>
    <lineage>
        <taxon>Bacteria</taxon>
        <taxon>Pseudomonadati</taxon>
        <taxon>Pseudomonadota</taxon>
        <taxon>Alphaproteobacteria</taxon>
        <taxon>Rickettsiales</taxon>
        <taxon>Candidatus Midichloriaceae</taxon>
        <taxon>Candidatus Bandiella</taxon>
    </lineage>
</organism>
<feature type="transmembrane region" description="Helical" evidence="14">
    <location>
        <begin position="376"/>
        <end position="398"/>
    </location>
</feature>
<feature type="transmembrane region" description="Helical" evidence="14">
    <location>
        <begin position="405"/>
        <end position="425"/>
    </location>
</feature>
<feature type="transmembrane region" description="Helical" evidence="14">
    <location>
        <begin position="155"/>
        <end position="173"/>
    </location>
</feature>
<keyword evidence="6" id="KW-0769">Symport</keyword>
<evidence type="ECO:0000256" key="11">
    <source>
        <dbReference type="ARBA" id="ARBA00023201"/>
    </source>
</evidence>
<proteinExistence type="inferred from homology"/>
<evidence type="ECO:0000256" key="6">
    <source>
        <dbReference type="ARBA" id="ARBA00022847"/>
    </source>
</evidence>
<evidence type="ECO:0000256" key="5">
    <source>
        <dbReference type="ARBA" id="ARBA00022692"/>
    </source>
</evidence>
<feature type="transmembrane region" description="Helical" evidence="14">
    <location>
        <begin position="311"/>
        <end position="336"/>
    </location>
</feature>
<feature type="transmembrane region" description="Helical" evidence="14">
    <location>
        <begin position="431"/>
        <end position="455"/>
    </location>
</feature>
<name>A0ABZ0UKY2_9RICK</name>
<feature type="transmembrane region" description="Helical" evidence="14">
    <location>
        <begin position="228"/>
        <end position="246"/>
    </location>
</feature>
<evidence type="ECO:0000256" key="3">
    <source>
        <dbReference type="ARBA" id="ARBA00022448"/>
    </source>
</evidence>
<evidence type="ECO:0000256" key="4">
    <source>
        <dbReference type="ARBA" id="ARBA00022475"/>
    </source>
</evidence>
<feature type="transmembrane region" description="Helical" evidence="14">
    <location>
        <begin position="75"/>
        <end position="98"/>
    </location>
</feature>
<protein>
    <submittedName>
        <fullName evidence="15">Sodium:solute symporter family protein</fullName>
    </submittedName>
</protein>
<dbReference type="InterPro" id="IPR038377">
    <property type="entry name" value="Na/Glc_symporter_sf"/>
</dbReference>
<keyword evidence="10 14" id="KW-0472">Membrane</keyword>
<keyword evidence="9" id="KW-0406">Ion transport</keyword>
<comment type="subcellular location">
    <subcellularLocation>
        <location evidence="1">Cell membrane</location>
        <topology evidence="1">Multi-pass membrane protein</topology>
    </subcellularLocation>
</comment>
<gene>
    <name evidence="15" type="ORF">Bandiella_00917</name>
</gene>
<comment type="similarity">
    <text evidence="2 13">Belongs to the sodium:solute symporter (SSF) (TC 2.A.21) family.</text>
</comment>
<feature type="transmembrane region" description="Helical" evidence="14">
    <location>
        <begin position="258"/>
        <end position="283"/>
    </location>
</feature>
<evidence type="ECO:0000256" key="13">
    <source>
        <dbReference type="RuleBase" id="RU362091"/>
    </source>
</evidence>
<evidence type="ECO:0000256" key="10">
    <source>
        <dbReference type="ARBA" id="ARBA00023136"/>
    </source>
</evidence>
<feature type="transmembrane region" description="Helical" evidence="14">
    <location>
        <begin position="119"/>
        <end position="143"/>
    </location>
</feature>
<keyword evidence="4" id="KW-1003">Cell membrane</keyword>
<dbReference type="PANTHER" id="PTHR48086:SF3">
    <property type="entry name" value="SODIUM_PROLINE SYMPORTER"/>
    <property type="match status" value="1"/>
</dbReference>